<feature type="transmembrane region" description="Helical" evidence="6">
    <location>
        <begin position="148"/>
        <end position="168"/>
    </location>
</feature>
<keyword evidence="5 6" id="KW-0472">Membrane</keyword>
<dbReference type="OrthoDB" id="5792512at2"/>
<dbReference type="EMBL" id="JQSG02000002">
    <property type="protein sequence ID" value="OBS09942.1"/>
    <property type="molecule type" value="Genomic_DNA"/>
</dbReference>
<dbReference type="STRING" id="160660.BJI67_11080"/>
<gene>
    <name evidence="7" type="ORF">Thpro_020992</name>
</gene>
<organism evidence="7 8">
    <name type="scientific">Acidihalobacter prosperus</name>
    <dbReference type="NCBI Taxonomy" id="160660"/>
    <lineage>
        <taxon>Bacteria</taxon>
        <taxon>Pseudomonadati</taxon>
        <taxon>Pseudomonadota</taxon>
        <taxon>Gammaproteobacteria</taxon>
        <taxon>Chromatiales</taxon>
        <taxon>Ectothiorhodospiraceae</taxon>
        <taxon>Acidihalobacter</taxon>
    </lineage>
</organism>
<evidence type="ECO:0000256" key="3">
    <source>
        <dbReference type="ARBA" id="ARBA00022692"/>
    </source>
</evidence>
<evidence type="ECO:0000313" key="7">
    <source>
        <dbReference type="EMBL" id="OBS09942.1"/>
    </source>
</evidence>
<dbReference type="InterPro" id="IPR002549">
    <property type="entry name" value="AI-2E-like"/>
</dbReference>
<dbReference type="Pfam" id="PF01594">
    <property type="entry name" value="AI-2E_transport"/>
    <property type="match status" value="1"/>
</dbReference>
<dbReference type="PANTHER" id="PTHR21716:SF64">
    <property type="entry name" value="AI-2 TRANSPORT PROTEIN TQSA"/>
    <property type="match status" value="1"/>
</dbReference>
<feature type="transmembrane region" description="Helical" evidence="6">
    <location>
        <begin position="6"/>
        <end position="39"/>
    </location>
</feature>
<name>A0A1A6C5V4_9GAMM</name>
<protein>
    <submittedName>
        <fullName evidence="7">AI-2E family transporter</fullName>
    </submittedName>
</protein>
<evidence type="ECO:0000313" key="8">
    <source>
        <dbReference type="Proteomes" id="UP000029273"/>
    </source>
</evidence>
<evidence type="ECO:0000256" key="1">
    <source>
        <dbReference type="ARBA" id="ARBA00004141"/>
    </source>
</evidence>
<evidence type="ECO:0000256" key="4">
    <source>
        <dbReference type="ARBA" id="ARBA00022989"/>
    </source>
</evidence>
<keyword evidence="4 6" id="KW-1133">Transmembrane helix</keyword>
<feature type="transmembrane region" description="Helical" evidence="6">
    <location>
        <begin position="51"/>
        <end position="76"/>
    </location>
</feature>
<dbReference type="GO" id="GO:0055085">
    <property type="term" value="P:transmembrane transport"/>
    <property type="evidence" value="ECO:0007669"/>
    <property type="project" value="TreeGrafter"/>
</dbReference>
<evidence type="ECO:0000256" key="6">
    <source>
        <dbReference type="SAM" id="Phobius"/>
    </source>
</evidence>
<proteinExistence type="inferred from homology"/>
<keyword evidence="8" id="KW-1185">Reference proteome</keyword>
<comment type="subcellular location">
    <subcellularLocation>
        <location evidence="1">Membrane</location>
        <topology evidence="1">Multi-pass membrane protein</topology>
    </subcellularLocation>
</comment>
<accession>A0A1A6C5V4</accession>
<reference evidence="7 8" key="1">
    <citation type="journal article" date="2014" name="Genome Announc.">
        <title>Draft Genome Sequence of the Iron-Oxidizing, Acidophilic, and Halotolerant 'Thiobacillus prosperus' Type Strain DSM 5130.</title>
        <authorList>
            <person name="Ossandon F.J."/>
            <person name="Cardenas J.P."/>
            <person name="Corbett M."/>
            <person name="Quatrini R."/>
            <person name="Holmes D.S."/>
            <person name="Watkin E."/>
        </authorList>
    </citation>
    <scope>NUCLEOTIDE SEQUENCE [LARGE SCALE GENOMIC DNA]</scope>
    <source>
        <strain evidence="7 8">DSM 5130</strain>
    </source>
</reference>
<sequence length="359" mass="39239">MRGEVWLGLAVVLLASWLVYLLAPILTPFLVAALFAYLGDPLADRLERWRLPRTLAVVVVFVLMGGALLLALLLLVPVLENQLNVLVHALPGYVAWLNAHLLPWVQQHLGVDMSALNLQALPDLITAHWRQAGGIAARVVDTLSRSGLALLGWLANLLLIPVVGFYLLRDWDRLVAYLHELLPLRFRDTTVTLTREADERLGAFLRGQFAVMLALGTVYAVGLWLAGLKVGILIGIVAGLVSFVPYLGFAFGIVSAAIAMFFQTHELLALWPIVLVFGVGQILESAVFTPLLVGDRIGLHPVAVIFAVLAGGQLFGFVGVLLALPVAAVLAVLLRHAHRRYRNSRFFRRPRTDAGKFDG</sequence>
<keyword evidence="3 6" id="KW-0812">Transmembrane</keyword>
<feature type="transmembrane region" description="Helical" evidence="6">
    <location>
        <begin position="305"/>
        <end position="334"/>
    </location>
</feature>
<comment type="similarity">
    <text evidence="2">Belongs to the autoinducer-2 exporter (AI-2E) (TC 2.A.86) family.</text>
</comment>
<evidence type="ECO:0000256" key="5">
    <source>
        <dbReference type="ARBA" id="ARBA00023136"/>
    </source>
</evidence>
<dbReference type="GO" id="GO:0016020">
    <property type="term" value="C:membrane"/>
    <property type="evidence" value="ECO:0007669"/>
    <property type="project" value="UniProtKB-SubCell"/>
</dbReference>
<dbReference type="AlphaFoldDB" id="A0A1A6C5V4"/>
<evidence type="ECO:0000256" key="2">
    <source>
        <dbReference type="ARBA" id="ARBA00009773"/>
    </source>
</evidence>
<dbReference type="Proteomes" id="UP000029273">
    <property type="component" value="Unassembled WGS sequence"/>
</dbReference>
<comment type="caution">
    <text evidence="7">The sequence shown here is derived from an EMBL/GenBank/DDBJ whole genome shotgun (WGS) entry which is preliminary data.</text>
</comment>
<feature type="transmembrane region" description="Helical" evidence="6">
    <location>
        <begin position="209"/>
        <end position="226"/>
    </location>
</feature>
<dbReference type="PANTHER" id="PTHR21716">
    <property type="entry name" value="TRANSMEMBRANE PROTEIN"/>
    <property type="match status" value="1"/>
</dbReference>
<feature type="transmembrane region" description="Helical" evidence="6">
    <location>
        <begin position="269"/>
        <end position="293"/>
    </location>
</feature>
<feature type="transmembrane region" description="Helical" evidence="6">
    <location>
        <begin position="232"/>
        <end position="262"/>
    </location>
</feature>